<protein>
    <submittedName>
        <fullName evidence="1">Uncharacterized protein</fullName>
    </submittedName>
</protein>
<dbReference type="EMBL" id="PNRF01000031">
    <property type="protein sequence ID" value="PMR73985.1"/>
    <property type="molecule type" value="Genomic_DNA"/>
</dbReference>
<keyword evidence="2" id="KW-1185">Reference proteome</keyword>
<sequence length="226" mass="25427">MGMLPQHFLTESDRSLISEVYELAYEKGVDLRYVDQLARDLGRYRKHDNGTMLISFNEGSYDLQGRKQTISFTEKDAATAERILSGGALSSTDIDQGFIRWRLDPGIGFGLSSNLDFLEQMVIQFSSRADEVAELGAKFSTHVWIENNYILHTADEVTLHRPSVSEAPTEEDQVKEALASFQISKHGLNERLLEGFFGKSEARNTAQSLLSRLFDLLKISNTSKRG</sequence>
<accession>A0A2N7U0M3</accession>
<dbReference type="Proteomes" id="UP000235803">
    <property type="component" value="Unassembled WGS sequence"/>
</dbReference>
<evidence type="ECO:0000313" key="1">
    <source>
        <dbReference type="EMBL" id="PMR73985.1"/>
    </source>
</evidence>
<gene>
    <name evidence="1" type="ORF">C1H69_15035</name>
</gene>
<comment type="caution">
    <text evidence="1">The sequence shown here is derived from an EMBL/GenBank/DDBJ whole genome shotgun (WGS) entry which is preliminary data.</text>
</comment>
<dbReference type="AlphaFoldDB" id="A0A2N7U0M3"/>
<organism evidence="1 2">
    <name type="scientific">Billgrantia endophytica</name>
    <dbReference type="NCBI Taxonomy" id="2033802"/>
    <lineage>
        <taxon>Bacteria</taxon>
        <taxon>Pseudomonadati</taxon>
        <taxon>Pseudomonadota</taxon>
        <taxon>Gammaproteobacteria</taxon>
        <taxon>Oceanospirillales</taxon>
        <taxon>Halomonadaceae</taxon>
        <taxon>Billgrantia</taxon>
    </lineage>
</organism>
<reference evidence="1 2" key="1">
    <citation type="submission" date="2018-01" db="EMBL/GenBank/DDBJ databases">
        <title>Halomonas endophytica sp. nov., isolated from storage liquid in the stems of Populus euphratica.</title>
        <authorList>
            <person name="Chen C."/>
        </authorList>
    </citation>
    <scope>NUCLEOTIDE SEQUENCE [LARGE SCALE GENOMIC DNA]</scope>
    <source>
        <strain evidence="1 2">MC28</strain>
    </source>
</reference>
<name>A0A2N7U0M3_9GAMM</name>
<proteinExistence type="predicted"/>
<evidence type="ECO:0000313" key="2">
    <source>
        <dbReference type="Proteomes" id="UP000235803"/>
    </source>
</evidence>